<organism evidence="4 5">
    <name type="scientific">Meripilus lineatus</name>
    <dbReference type="NCBI Taxonomy" id="2056292"/>
    <lineage>
        <taxon>Eukaryota</taxon>
        <taxon>Fungi</taxon>
        <taxon>Dikarya</taxon>
        <taxon>Basidiomycota</taxon>
        <taxon>Agaricomycotina</taxon>
        <taxon>Agaricomycetes</taxon>
        <taxon>Polyporales</taxon>
        <taxon>Meripilaceae</taxon>
        <taxon>Meripilus</taxon>
    </lineage>
</organism>
<dbReference type="EMBL" id="JANAWD010000021">
    <property type="protein sequence ID" value="KAJ3490874.1"/>
    <property type="molecule type" value="Genomic_DNA"/>
</dbReference>
<proteinExistence type="predicted"/>
<dbReference type="PANTHER" id="PTHR48471:SF1">
    <property type="entry name" value="DDE TNP4 DOMAIN-CONTAINING PROTEIN"/>
    <property type="match status" value="1"/>
</dbReference>
<name>A0AAD5VAS4_9APHY</name>
<gene>
    <name evidence="4" type="ORF">NLI96_g1115</name>
</gene>
<dbReference type="InterPro" id="IPR027806">
    <property type="entry name" value="HARBI1_dom"/>
</dbReference>
<protein>
    <recommendedName>
        <fullName evidence="3">DDE Tnp4 domain-containing protein</fullName>
    </recommendedName>
</protein>
<evidence type="ECO:0000259" key="3">
    <source>
        <dbReference type="Pfam" id="PF13359"/>
    </source>
</evidence>
<sequence length="396" mass="44605">MSRRLQNLWDEEDDYDLEEHNMRAGLVASILMGIQNHRQTRNSLRQRLYLCRAELMPNPRFDTPWHQLRQSRNDRAYITTMGVDVATFDKLLLSGFAQAWDTTAIPRSDTDPQGNARIGARSLDAPGALGLLLHYLNSTMSATSLQQIFALIPSTISRYVAFSQSILLALLRASPDGAISWPQNLEEFEQNSLIIQGRHPRLKGAFGSMDGLNLAVQTSSDPNLENATYSSWLHSHCFVGDIIACNLNAPGSWHDAKVAFPIYQKLRAHTPPGYYLVADTAFPCGATSGFAVKTPIKAGQRLPADPQERSEFKAFDRQLLSFRQTAEWGMRAIQGSFGRLRIPLDINDPQGRGDLLELCARLHNSEDARLWDMFERMLFRDVRAGDRVARFHFTEA</sequence>
<keyword evidence="2" id="KW-0479">Metal-binding</keyword>
<evidence type="ECO:0000256" key="2">
    <source>
        <dbReference type="ARBA" id="ARBA00022723"/>
    </source>
</evidence>
<dbReference type="AlphaFoldDB" id="A0AAD5VAS4"/>
<dbReference type="GO" id="GO:0046872">
    <property type="term" value="F:metal ion binding"/>
    <property type="evidence" value="ECO:0007669"/>
    <property type="project" value="UniProtKB-KW"/>
</dbReference>
<keyword evidence="5" id="KW-1185">Reference proteome</keyword>
<evidence type="ECO:0000313" key="4">
    <source>
        <dbReference type="EMBL" id="KAJ3490874.1"/>
    </source>
</evidence>
<evidence type="ECO:0000313" key="5">
    <source>
        <dbReference type="Proteomes" id="UP001212997"/>
    </source>
</evidence>
<feature type="domain" description="DDE Tnp4" evidence="3">
    <location>
        <begin position="209"/>
        <end position="364"/>
    </location>
</feature>
<evidence type="ECO:0000256" key="1">
    <source>
        <dbReference type="ARBA" id="ARBA00001968"/>
    </source>
</evidence>
<dbReference type="Proteomes" id="UP001212997">
    <property type="component" value="Unassembled WGS sequence"/>
</dbReference>
<comment type="cofactor">
    <cofactor evidence="1">
        <name>a divalent metal cation</name>
        <dbReference type="ChEBI" id="CHEBI:60240"/>
    </cofactor>
</comment>
<accession>A0AAD5VAS4</accession>
<dbReference type="PANTHER" id="PTHR48471">
    <property type="entry name" value="DDE TNP4 DOMAIN-CONTAINING PROTEIN"/>
    <property type="match status" value="1"/>
</dbReference>
<comment type="caution">
    <text evidence="4">The sequence shown here is derived from an EMBL/GenBank/DDBJ whole genome shotgun (WGS) entry which is preliminary data.</text>
</comment>
<reference evidence="4" key="1">
    <citation type="submission" date="2022-07" db="EMBL/GenBank/DDBJ databases">
        <title>Genome Sequence of Physisporinus lineatus.</title>
        <authorList>
            <person name="Buettner E."/>
        </authorList>
    </citation>
    <scope>NUCLEOTIDE SEQUENCE</scope>
    <source>
        <strain evidence="4">VT162</strain>
    </source>
</reference>
<dbReference type="Pfam" id="PF13359">
    <property type="entry name" value="DDE_Tnp_4"/>
    <property type="match status" value="1"/>
</dbReference>